<dbReference type="AlphaFoldDB" id="X1RHF8"/>
<comment type="caution">
    <text evidence="1">The sequence shown here is derived from an EMBL/GenBank/DDBJ whole genome shotgun (WGS) entry which is preliminary data.</text>
</comment>
<proteinExistence type="predicted"/>
<dbReference type="EMBL" id="BARW01004772">
    <property type="protein sequence ID" value="GAI66426.1"/>
    <property type="molecule type" value="Genomic_DNA"/>
</dbReference>
<evidence type="ECO:0000313" key="1">
    <source>
        <dbReference type="EMBL" id="GAI66426.1"/>
    </source>
</evidence>
<organism evidence="1">
    <name type="scientific">marine sediment metagenome</name>
    <dbReference type="NCBI Taxonomy" id="412755"/>
    <lineage>
        <taxon>unclassified sequences</taxon>
        <taxon>metagenomes</taxon>
        <taxon>ecological metagenomes</taxon>
    </lineage>
</organism>
<protein>
    <submittedName>
        <fullName evidence="1">Uncharacterized protein</fullName>
    </submittedName>
</protein>
<name>X1RHF8_9ZZZZ</name>
<accession>X1RHF8</accession>
<reference evidence="1" key="1">
    <citation type="journal article" date="2014" name="Front. Microbiol.">
        <title>High frequency of phylogenetically diverse reductive dehalogenase-homologous genes in deep subseafloor sedimentary metagenomes.</title>
        <authorList>
            <person name="Kawai M."/>
            <person name="Futagami T."/>
            <person name="Toyoda A."/>
            <person name="Takaki Y."/>
            <person name="Nishi S."/>
            <person name="Hori S."/>
            <person name="Arai W."/>
            <person name="Tsubouchi T."/>
            <person name="Morono Y."/>
            <person name="Uchiyama I."/>
            <person name="Ito T."/>
            <person name="Fujiyama A."/>
            <person name="Inagaki F."/>
            <person name="Takami H."/>
        </authorList>
    </citation>
    <scope>NUCLEOTIDE SEQUENCE</scope>
    <source>
        <strain evidence="1">Expedition CK06-06</strain>
    </source>
</reference>
<gene>
    <name evidence="1" type="ORF">S12H4_10900</name>
</gene>
<sequence length="99" mass="11251">MAFSWTQDISKGAKIDAVDLLEIRTNIDTVDDEKCAAHKVSYDSDYKDGDDTPHYTGYDSGQQSSYYGGYLSGYDAEDYPGYKHTYYTLYKSSYKVSFV</sequence>